<reference evidence="1 2" key="1">
    <citation type="journal article" date="2019" name="Int. J. Syst. Evol. Microbiol.">
        <title>The Global Catalogue of Microorganisms (GCM) 10K type strain sequencing project: providing services to taxonomists for standard genome sequencing and annotation.</title>
        <authorList>
            <consortium name="The Broad Institute Genomics Platform"/>
            <consortium name="The Broad Institute Genome Sequencing Center for Infectious Disease"/>
            <person name="Wu L."/>
            <person name="Ma J."/>
        </authorList>
    </citation>
    <scope>NUCLEOTIDE SEQUENCE [LARGE SCALE GENOMIC DNA]</scope>
    <source>
        <strain evidence="1 2">JCM 4395</strain>
    </source>
</reference>
<keyword evidence="2" id="KW-1185">Reference proteome</keyword>
<gene>
    <name evidence="1" type="ORF">GCM10010276_49540</name>
</gene>
<accession>A0ABN3MHQ1</accession>
<name>A0ABN3MHQ1_STRLO</name>
<evidence type="ECO:0000313" key="2">
    <source>
        <dbReference type="Proteomes" id="UP001501777"/>
    </source>
</evidence>
<sequence length="149" mass="16808">MWVSEELPDDIVELWPRLMESAEATGVHPYLCWPDDPFFLQDLAAVDAVHLESVLAADFAGYRHKRLPWWREPLRYDDLPEGIAPWPHDPGPPFESWPGLAEAAESRTDGARPEEASARVVEDLLKTHPYAHTCHLALVPHAAAPMYPP</sequence>
<organism evidence="1 2">
    <name type="scientific">Streptomyces longisporus</name>
    <dbReference type="NCBI Taxonomy" id="1948"/>
    <lineage>
        <taxon>Bacteria</taxon>
        <taxon>Bacillati</taxon>
        <taxon>Actinomycetota</taxon>
        <taxon>Actinomycetes</taxon>
        <taxon>Kitasatosporales</taxon>
        <taxon>Streptomycetaceae</taxon>
        <taxon>Streptomyces</taxon>
    </lineage>
</organism>
<evidence type="ECO:0000313" key="1">
    <source>
        <dbReference type="EMBL" id="GAA2501192.1"/>
    </source>
</evidence>
<comment type="caution">
    <text evidence="1">The sequence shown here is derived from an EMBL/GenBank/DDBJ whole genome shotgun (WGS) entry which is preliminary data.</text>
</comment>
<dbReference type="Proteomes" id="UP001501777">
    <property type="component" value="Unassembled WGS sequence"/>
</dbReference>
<dbReference type="EMBL" id="BAAASG010000011">
    <property type="protein sequence ID" value="GAA2501192.1"/>
    <property type="molecule type" value="Genomic_DNA"/>
</dbReference>
<protein>
    <submittedName>
        <fullName evidence="1">Uncharacterized protein</fullName>
    </submittedName>
</protein>
<proteinExistence type="predicted"/>